<reference evidence="2" key="1">
    <citation type="journal article" date="2015" name="Nature">
        <title>Complex archaea that bridge the gap between prokaryotes and eukaryotes.</title>
        <authorList>
            <person name="Spang A."/>
            <person name="Saw J.H."/>
            <person name="Jorgensen S.L."/>
            <person name="Zaremba-Niedzwiedzka K."/>
            <person name="Martijn J."/>
            <person name="Lind A.E."/>
            <person name="van Eijk R."/>
            <person name="Schleper C."/>
            <person name="Guy L."/>
            <person name="Ettema T.J."/>
        </authorList>
    </citation>
    <scope>NUCLEOTIDE SEQUENCE</scope>
</reference>
<dbReference type="Gene3D" id="1.10.30.50">
    <property type="match status" value="1"/>
</dbReference>
<dbReference type="GO" id="GO:0004519">
    <property type="term" value="F:endonuclease activity"/>
    <property type="evidence" value="ECO:0007669"/>
    <property type="project" value="InterPro"/>
</dbReference>
<feature type="domain" description="HNH nuclease" evidence="1">
    <location>
        <begin position="23"/>
        <end position="77"/>
    </location>
</feature>
<name>A0A0F9K6Z0_9ZZZZ</name>
<dbReference type="Pfam" id="PF01844">
    <property type="entry name" value="HNH"/>
    <property type="match status" value="1"/>
</dbReference>
<sequence>MTEKEIVLIAIENCYITKRKGVLLYNYIKFGKQYMCEVCGYKMGKHATKTIDHKIPLSLGGSKDFDNLQLAHRGCNMKKGNLIFSHELKEG</sequence>
<dbReference type="EMBL" id="LAZR01008574">
    <property type="protein sequence ID" value="KKM77899.1"/>
    <property type="molecule type" value="Genomic_DNA"/>
</dbReference>
<dbReference type="CDD" id="cd00085">
    <property type="entry name" value="HNHc"/>
    <property type="match status" value="1"/>
</dbReference>
<accession>A0A0F9K6Z0</accession>
<dbReference type="GO" id="GO:0008270">
    <property type="term" value="F:zinc ion binding"/>
    <property type="evidence" value="ECO:0007669"/>
    <property type="project" value="InterPro"/>
</dbReference>
<organism evidence="2">
    <name type="scientific">marine sediment metagenome</name>
    <dbReference type="NCBI Taxonomy" id="412755"/>
    <lineage>
        <taxon>unclassified sequences</taxon>
        <taxon>metagenomes</taxon>
        <taxon>ecological metagenomes</taxon>
    </lineage>
</organism>
<protein>
    <recommendedName>
        <fullName evidence="1">HNH nuclease domain-containing protein</fullName>
    </recommendedName>
</protein>
<proteinExistence type="predicted"/>
<dbReference type="AlphaFoldDB" id="A0A0F9K6Z0"/>
<comment type="caution">
    <text evidence="2">The sequence shown here is derived from an EMBL/GenBank/DDBJ whole genome shotgun (WGS) entry which is preliminary data.</text>
</comment>
<dbReference type="GO" id="GO:0003676">
    <property type="term" value="F:nucleic acid binding"/>
    <property type="evidence" value="ECO:0007669"/>
    <property type="project" value="InterPro"/>
</dbReference>
<gene>
    <name evidence="2" type="ORF">LCGC14_1365340</name>
</gene>
<dbReference type="SMART" id="SM00507">
    <property type="entry name" value="HNHc"/>
    <property type="match status" value="1"/>
</dbReference>
<dbReference type="InterPro" id="IPR003615">
    <property type="entry name" value="HNH_nuc"/>
</dbReference>
<dbReference type="InterPro" id="IPR002711">
    <property type="entry name" value="HNH"/>
</dbReference>
<evidence type="ECO:0000313" key="2">
    <source>
        <dbReference type="EMBL" id="KKM77899.1"/>
    </source>
</evidence>
<evidence type="ECO:0000259" key="1">
    <source>
        <dbReference type="SMART" id="SM00507"/>
    </source>
</evidence>